<dbReference type="GO" id="GO:0005737">
    <property type="term" value="C:cytoplasm"/>
    <property type="evidence" value="ECO:0007669"/>
    <property type="project" value="UniProtKB-SubCell"/>
</dbReference>
<dbReference type="GO" id="GO:0008047">
    <property type="term" value="F:enzyme activator activity"/>
    <property type="evidence" value="ECO:0007669"/>
    <property type="project" value="InterPro"/>
</dbReference>
<evidence type="ECO:0000256" key="2">
    <source>
        <dbReference type="ARBA" id="ARBA00008778"/>
    </source>
</evidence>
<dbReference type="PANTHER" id="PTHR16290">
    <property type="entry name" value="TRANSCRIPTION FACTOR SMIF DECAPPING ENZYME DCP1"/>
    <property type="match status" value="1"/>
</dbReference>
<evidence type="ECO:0000313" key="7">
    <source>
        <dbReference type="Proteomes" id="UP000000768"/>
    </source>
</evidence>
<reference evidence="6 7" key="1">
    <citation type="journal article" date="2009" name="Nature">
        <title>The Sorghum bicolor genome and the diversification of grasses.</title>
        <authorList>
            <person name="Paterson A.H."/>
            <person name="Bowers J.E."/>
            <person name="Bruggmann R."/>
            <person name="Dubchak I."/>
            <person name="Grimwood J."/>
            <person name="Gundlach H."/>
            <person name="Haberer G."/>
            <person name="Hellsten U."/>
            <person name="Mitros T."/>
            <person name="Poliakov A."/>
            <person name="Schmutz J."/>
            <person name="Spannagl M."/>
            <person name="Tang H."/>
            <person name="Wang X."/>
            <person name="Wicker T."/>
            <person name="Bharti A.K."/>
            <person name="Chapman J."/>
            <person name="Feltus F.A."/>
            <person name="Gowik U."/>
            <person name="Grigoriev I.V."/>
            <person name="Lyons E."/>
            <person name="Maher C.A."/>
            <person name="Martis M."/>
            <person name="Narechania A."/>
            <person name="Otillar R.P."/>
            <person name="Penning B.W."/>
            <person name="Salamov A.A."/>
            <person name="Wang Y."/>
            <person name="Zhang L."/>
            <person name="Carpita N.C."/>
            <person name="Freeling M."/>
            <person name="Gingle A.R."/>
            <person name="Hash C.T."/>
            <person name="Keller B."/>
            <person name="Klein P."/>
            <person name="Kresovich S."/>
            <person name="McCann M.C."/>
            <person name="Ming R."/>
            <person name="Peterson D.G."/>
            <person name="Mehboob-ur-Rahman"/>
            <person name="Ware D."/>
            <person name="Westhoff P."/>
            <person name="Mayer K.F."/>
            <person name="Messing J."/>
            <person name="Rokhsar D.S."/>
        </authorList>
    </citation>
    <scope>NUCLEOTIDE SEQUENCE [LARGE SCALE GENOMIC DNA]</scope>
    <source>
        <strain evidence="7">cv. BTx623</strain>
    </source>
</reference>
<name>A0A1Z5RH19_SORBI</name>
<evidence type="ECO:0008006" key="8">
    <source>
        <dbReference type="Google" id="ProtNLM"/>
    </source>
</evidence>
<sequence>MRILMMLLSTDNLVEDLLNDFEYELQPPYLLYRNASQEVNGIWFYNQHDCEAVASLFGRILNAYAKVPPKPKAPSTKRALLALESVPSSHVPLIIPSAAPTHQLPPSVASSAPPLPIHDTYAHTSRSTNLVTPDLFAPPPSSSTPLALPGASVIPTAPPLHPTPSSVQHSQYGTPLLQPFPPPTPPPSLNPPHSDNRPVVTMDRVKDALQRLVQSDEFIDLVYRELQKSLV</sequence>
<dbReference type="PANTHER" id="PTHR16290:SF0">
    <property type="entry name" value="DECAPPING PROTEIN 1, ISOFORM A"/>
    <property type="match status" value="1"/>
</dbReference>
<keyword evidence="7" id="KW-1185">Reference proteome</keyword>
<comment type="similarity">
    <text evidence="2">Belongs to the DCP1 family.</text>
</comment>
<dbReference type="GO" id="GO:0006397">
    <property type="term" value="P:mRNA processing"/>
    <property type="evidence" value="ECO:0007669"/>
    <property type="project" value="UniProtKB-KW"/>
</dbReference>
<organism evidence="6 7">
    <name type="scientific">Sorghum bicolor</name>
    <name type="common">Sorghum</name>
    <name type="synonym">Sorghum vulgare</name>
    <dbReference type="NCBI Taxonomy" id="4558"/>
    <lineage>
        <taxon>Eukaryota</taxon>
        <taxon>Viridiplantae</taxon>
        <taxon>Streptophyta</taxon>
        <taxon>Embryophyta</taxon>
        <taxon>Tracheophyta</taxon>
        <taxon>Spermatophyta</taxon>
        <taxon>Magnoliopsida</taxon>
        <taxon>Liliopsida</taxon>
        <taxon>Poales</taxon>
        <taxon>Poaceae</taxon>
        <taxon>PACMAD clade</taxon>
        <taxon>Panicoideae</taxon>
        <taxon>Andropogonodae</taxon>
        <taxon>Andropogoneae</taxon>
        <taxon>Sorghinae</taxon>
        <taxon>Sorghum</taxon>
    </lineage>
</organism>
<dbReference type="Pfam" id="PF06058">
    <property type="entry name" value="DCP1"/>
    <property type="match status" value="1"/>
</dbReference>
<comment type="subcellular location">
    <subcellularLocation>
        <location evidence="1">Cytoplasm</location>
    </subcellularLocation>
</comment>
<dbReference type="InterPro" id="IPR011993">
    <property type="entry name" value="PH-like_dom_sf"/>
</dbReference>
<feature type="region of interest" description="Disordered" evidence="5">
    <location>
        <begin position="154"/>
        <end position="195"/>
    </location>
</feature>
<evidence type="ECO:0000256" key="5">
    <source>
        <dbReference type="SAM" id="MobiDB-lite"/>
    </source>
</evidence>
<feature type="compositionally biased region" description="Polar residues" evidence="5">
    <location>
        <begin position="163"/>
        <end position="173"/>
    </location>
</feature>
<evidence type="ECO:0000256" key="4">
    <source>
        <dbReference type="ARBA" id="ARBA00022664"/>
    </source>
</evidence>
<dbReference type="AlphaFoldDB" id="A0A1Z5RH19"/>
<gene>
    <name evidence="6" type="ORF">SORBI_3005G041150</name>
</gene>
<reference evidence="7" key="2">
    <citation type="journal article" date="2018" name="Plant J.">
        <title>The Sorghum bicolor reference genome: improved assembly, gene annotations, a transcriptome atlas, and signatures of genome organization.</title>
        <authorList>
            <person name="McCormick R.F."/>
            <person name="Truong S.K."/>
            <person name="Sreedasyam A."/>
            <person name="Jenkins J."/>
            <person name="Shu S."/>
            <person name="Sims D."/>
            <person name="Kennedy M."/>
            <person name="Amirebrahimi M."/>
            <person name="Weers B.D."/>
            <person name="McKinley B."/>
            <person name="Mattison A."/>
            <person name="Morishige D.T."/>
            <person name="Grimwood J."/>
            <person name="Schmutz J."/>
            <person name="Mullet J.E."/>
        </authorList>
    </citation>
    <scope>NUCLEOTIDE SEQUENCE [LARGE SCALE GENOMIC DNA]</scope>
    <source>
        <strain evidence="7">cv. BTx623</strain>
    </source>
</reference>
<evidence type="ECO:0000313" key="6">
    <source>
        <dbReference type="EMBL" id="OQU82899.1"/>
    </source>
</evidence>
<keyword evidence="3" id="KW-0963">Cytoplasm</keyword>
<dbReference type="SUPFAM" id="SSF50729">
    <property type="entry name" value="PH domain-like"/>
    <property type="match status" value="1"/>
</dbReference>
<evidence type="ECO:0000256" key="1">
    <source>
        <dbReference type="ARBA" id="ARBA00004496"/>
    </source>
</evidence>
<accession>A0A1Z5RH19</accession>
<dbReference type="eggNOG" id="KOG2868">
    <property type="taxonomic scope" value="Eukaryota"/>
</dbReference>
<proteinExistence type="inferred from homology"/>
<feature type="compositionally biased region" description="Pro residues" evidence="5">
    <location>
        <begin position="178"/>
        <end position="190"/>
    </location>
</feature>
<dbReference type="STRING" id="4558.A0A1Z5RH19"/>
<dbReference type="Proteomes" id="UP000000768">
    <property type="component" value="Chromosome 5"/>
</dbReference>
<feature type="region of interest" description="Disordered" evidence="5">
    <location>
        <begin position="102"/>
        <end position="121"/>
    </location>
</feature>
<protein>
    <recommendedName>
        <fullName evidence="8">mRNA-decapping enzyme-like protein</fullName>
    </recommendedName>
</protein>
<dbReference type="EMBL" id="CM000764">
    <property type="protein sequence ID" value="OQU82899.1"/>
    <property type="molecule type" value="Genomic_DNA"/>
</dbReference>
<evidence type="ECO:0000256" key="3">
    <source>
        <dbReference type="ARBA" id="ARBA00022490"/>
    </source>
</evidence>
<dbReference type="InterPro" id="IPR010334">
    <property type="entry name" value="Dcp1"/>
</dbReference>
<dbReference type="GO" id="GO:0000290">
    <property type="term" value="P:deadenylation-dependent decapping of nuclear-transcribed mRNA"/>
    <property type="evidence" value="ECO:0007669"/>
    <property type="project" value="InterPro"/>
</dbReference>
<dbReference type="InParanoid" id="A0A1Z5RH19"/>
<dbReference type="Gramene" id="OQU82899">
    <property type="protein sequence ID" value="OQU82899"/>
    <property type="gene ID" value="SORBI_3005G041150"/>
</dbReference>
<keyword evidence="4" id="KW-0507">mRNA processing</keyword>
<dbReference type="Gene3D" id="2.30.29.30">
    <property type="entry name" value="Pleckstrin-homology domain (PH domain)/Phosphotyrosine-binding domain (PTB)"/>
    <property type="match status" value="1"/>
</dbReference>